<evidence type="ECO:0000313" key="3">
    <source>
        <dbReference type="EMBL" id="KDP24376.1"/>
    </source>
</evidence>
<keyword evidence="2" id="KW-0732">Signal</keyword>
<feature type="compositionally biased region" description="Basic and acidic residues" evidence="1">
    <location>
        <begin position="82"/>
        <end position="91"/>
    </location>
</feature>
<accession>A0A067JK63</accession>
<dbReference type="EMBL" id="KK915127">
    <property type="protein sequence ID" value="KDP24376.1"/>
    <property type="molecule type" value="Genomic_DNA"/>
</dbReference>
<reference evidence="3 4" key="1">
    <citation type="journal article" date="2014" name="PLoS ONE">
        <title>Global Analysis of Gene Expression Profiles in Physic Nut (Jatropha curcas L.) Seedlings Exposed to Salt Stress.</title>
        <authorList>
            <person name="Zhang L."/>
            <person name="Zhang C."/>
            <person name="Wu P."/>
            <person name="Chen Y."/>
            <person name="Li M."/>
            <person name="Jiang H."/>
            <person name="Wu G."/>
        </authorList>
    </citation>
    <scope>NUCLEOTIDE SEQUENCE [LARGE SCALE GENOMIC DNA]</scope>
    <source>
        <strain evidence="4">cv. GZQX0401</strain>
        <tissue evidence="3">Young leaves</tissue>
    </source>
</reference>
<evidence type="ECO:0000256" key="2">
    <source>
        <dbReference type="SAM" id="SignalP"/>
    </source>
</evidence>
<gene>
    <name evidence="3" type="ORF">JCGZ_25672</name>
</gene>
<feature type="signal peptide" evidence="2">
    <location>
        <begin position="1"/>
        <end position="23"/>
    </location>
</feature>
<dbReference type="AlphaFoldDB" id="A0A067JK63"/>
<name>A0A067JK63_JATCU</name>
<evidence type="ECO:0000313" key="4">
    <source>
        <dbReference type="Proteomes" id="UP000027138"/>
    </source>
</evidence>
<sequence length="91" mass="9592">MKAFLLFCILLVTISLSPSSAAASELADFETGIATAAVNASGKPITRPVARNPKSPSFGCGRGSRYCLPAGRSPPKKPCNPYERDPRCPNP</sequence>
<keyword evidence="4" id="KW-1185">Reference proteome</keyword>
<protein>
    <submittedName>
        <fullName evidence="3">Uncharacterized protein</fullName>
    </submittedName>
</protein>
<dbReference type="OrthoDB" id="848457at2759"/>
<evidence type="ECO:0000256" key="1">
    <source>
        <dbReference type="SAM" id="MobiDB-lite"/>
    </source>
</evidence>
<organism evidence="3 4">
    <name type="scientific">Jatropha curcas</name>
    <name type="common">Barbados nut</name>
    <dbReference type="NCBI Taxonomy" id="180498"/>
    <lineage>
        <taxon>Eukaryota</taxon>
        <taxon>Viridiplantae</taxon>
        <taxon>Streptophyta</taxon>
        <taxon>Embryophyta</taxon>
        <taxon>Tracheophyta</taxon>
        <taxon>Spermatophyta</taxon>
        <taxon>Magnoliopsida</taxon>
        <taxon>eudicotyledons</taxon>
        <taxon>Gunneridae</taxon>
        <taxon>Pentapetalae</taxon>
        <taxon>rosids</taxon>
        <taxon>fabids</taxon>
        <taxon>Malpighiales</taxon>
        <taxon>Euphorbiaceae</taxon>
        <taxon>Crotonoideae</taxon>
        <taxon>Jatropheae</taxon>
        <taxon>Jatropha</taxon>
    </lineage>
</organism>
<dbReference type="Proteomes" id="UP000027138">
    <property type="component" value="Unassembled WGS sequence"/>
</dbReference>
<feature type="chain" id="PRO_5001642870" evidence="2">
    <location>
        <begin position="24"/>
        <end position="91"/>
    </location>
</feature>
<feature type="region of interest" description="Disordered" evidence="1">
    <location>
        <begin position="70"/>
        <end position="91"/>
    </location>
</feature>
<proteinExistence type="predicted"/>